<protein>
    <submittedName>
        <fullName evidence="2">Uncharacterized protein</fullName>
    </submittedName>
</protein>
<gene>
    <name evidence="2" type="ORF">L596_000205</name>
</gene>
<dbReference type="EMBL" id="AZBU02000001">
    <property type="protein sequence ID" value="TMS32353.1"/>
    <property type="molecule type" value="Genomic_DNA"/>
</dbReference>
<organism evidence="2 3">
    <name type="scientific">Steinernema carpocapsae</name>
    <name type="common">Entomopathogenic nematode</name>
    <dbReference type="NCBI Taxonomy" id="34508"/>
    <lineage>
        <taxon>Eukaryota</taxon>
        <taxon>Metazoa</taxon>
        <taxon>Ecdysozoa</taxon>
        <taxon>Nematoda</taxon>
        <taxon>Chromadorea</taxon>
        <taxon>Rhabditida</taxon>
        <taxon>Tylenchina</taxon>
        <taxon>Panagrolaimomorpha</taxon>
        <taxon>Strongyloidoidea</taxon>
        <taxon>Steinernematidae</taxon>
        <taxon>Steinernema</taxon>
    </lineage>
</organism>
<accession>A0A4V6I721</accession>
<dbReference type="EMBL" id="CM016762">
    <property type="protein sequence ID" value="TMS32353.1"/>
    <property type="molecule type" value="Genomic_DNA"/>
</dbReference>
<comment type="caution">
    <text evidence="2">The sequence shown here is derived from an EMBL/GenBank/DDBJ whole genome shotgun (WGS) entry which is preliminary data.</text>
</comment>
<feature type="region of interest" description="Disordered" evidence="1">
    <location>
        <begin position="1"/>
        <end position="80"/>
    </location>
</feature>
<name>A0A4V6I721_STECR</name>
<feature type="compositionally biased region" description="Polar residues" evidence="1">
    <location>
        <begin position="44"/>
        <end position="70"/>
    </location>
</feature>
<reference evidence="2 3" key="2">
    <citation type="journal article" date="2019" name="G3 (Bethesda)">
        <title>Hybrid Assembly of the Genome of the Entomopathogenic Nematode Steinernema carpocapsae Identifies the X-Chromosome.</title>
        <authorList>
            <person name="Serra L."/>
            <person name="Macchietto M."/>
            <person name="Macias-Munoz A."/>
            <person name="McGill C.J."/>
            <person name="Rodriguez I.M."/>
            <person name="Rodriguez B."/>
            <person name="Murad R."/>
            <person name="Mortazavi A."/>
        </authorList>
    </citation>
    <scope>NUCLEOTIDE SEQUENCE [LARGE SCALE GENOMIC DNA]</scope>
    <source>
        <strain evidence="2 3">ALL</strain>
    </source>
</reference>
<dbReference type="AlphaFoldDB" id="A0A4V6I721"/>
<keyword evidence="3" id="KW-1185">Reference proteome</keyword>
<evidence type="ECO:0000313" key="3">
    <source>
        <dbReference type="Proteomes" id="UP000298663"/>
    </source>
</evidence>
<evidence type="ECO:0000313" key="2">
    <source>
        <dbReference type="EMBL" id="TMS32353.1"/>
    </source>
</evidence>
<evidence type="ECO:0000256" key="1">
    <source>
        <dbReference type="SAM" id="MobiDB-lite"/>
    </source>
</evidence>
<dbReference type="Proteomes" id="UP000298663">
    <property type="component" value="Chromosome X"/>
</dbReference>
<proteinExistence type="predicted"/>
<feature type="compositionally biased region" description="Basic and acidic residues" evidence="1">
    <location>
        <begin position="13"/>
        <end position="26"/>
    </location>
</feature>
<reference evidence="2 3" key="1">
    <citation type="journal article" date="2015" name="Genome Biol.">
        <title>Comparative genomics of Steinernema reveals deeply conserved gene regulatory networks.</title>
        <authorList>
            <person name="Dillman A.R."/>
            <person name="Macchietto M."/>
            <person name="Porter C.F."/>
            <person name="Rogers A."/>
            <person name="Williams B."/>
            <person name="Antoshechkin I."/>
            <person name="Lee M.M."/>
            <person name="Goodwin Z."/>
            <person name="Lu X."/>
            <person name="Lewis E.E."/>
            <person name="Goodrich-Blair H."/>
            <person name="Stock S.P."/>
            <person name="Adams B.J."/>
            <person name="Sternberg P.W."/>
            <person name="Mortazavi A."/>
        </authorList>
    </citation>
    <scope>NUCLEOTIDE SEQUENCE [LARGE SCALE GENOMIC DNA]</scope>
    <source>
        <strain evidence="2 3">ALL</strain>
    </source>
</reference>
<sequence>MVGPNIGSLAGKGPRESPGDRADRGRGGLQLREVPESGRAGRNCLQTAILGSSNEMTTTTAPNHFQECSDSTTRRSCGRERRSRSIANAAMRRSERIEFFASFEQEELSGQEIAEEDVSQEPFAQQDRISVSQRVKKGYKFKRDGQEKVSLVPALASDREEDKKRAKFVFLCHLVKRDGDQKNKETEKKAKEEEIARNTAAVKTLDDGYSSVEPKTEFDFLHVDSCIFSNTPNIGPVGQT</sequence>